<evidence type="ECO:0000256" key="1">
    <source>
        <dbReference type="SAM" id="SignalP"/>
    </source>
</evidence>
<gene>
    <name evidence="3" type="ORF">VN24_03675</name>
</gene>
<dbReference type="HOGENOM" id="CLU_1592939_0_0_9"/>
<evidence type="ECO:0000259" key="2">
    <source>
        <dbReference type="Pfam" id="PF07833"/>
    </source>
</evidence>
<dbReference type="STRING" id="1126833.VN24_03675"/>
<accession>A0A0D5NER0</accession>
<dbReference type="Pfam" id="PF07833">
    <property type="entry name" value="Cu_amine_oxidN1"/>
    <property type="match status" value="1"/>
</dbReference>
<dbReference type="KEGG" id="pbj:VN24_03675"/>
<sequence length="167" mass="18471">MNKWKKTAGVTVLSMALGFPAAVSAAGMSAGSMTGKEMTMQDMTMKDMTMKDMTMKDMSASDKYKGASMMTLNGMSYVSLRQVAMNLGYTVMWDPMDKSVTLSCTVKAKEMMDKKYTIKLMAGSTKIWVNGKEMMLNAAPMEKMGTTYVSKGFVEIYLVKMMSMMSK</sequence>
<dbReference type="OrthoDB" id="2627147at2"/>
<dbReference type="PATRIC" id="fig|1126833.4.peg.796"/>
<reference evidence="3 4" key="1">
    <citation type="journal article" date="2015" name="J. Biotechnol.">
        <title>Complete genome sequence of Paenibacillus beijingensis 7188(T) (=DSM 24997(T)), a novel rhizobacterium from jujube garden soil.</title>
        <authorList>
            <person name="Kwak Y."/>
            <person name="Shin J.H."/>
        </authorList>
    </citation>
    <scope>NUCLEOTIDE SEQUENCE [LARGE SCALE GENOMIC DNA]</scope>
    <source>
        <strain evidence="3 4">DSM 24997</strain>
    </source>
</reference>
<dbReference type="AlphaFoldDB" id="A0A0D5NER0"/>
<dbReference type="RefSeq" id="WP_045669309.1">
    <property type="nucleotide sequence ID" value="NZ_CP011058.1"/>
</dbReference>
<dbReference type="Gene3D" id="3.30.457.10">
    <property type="entry name" value="Copper amine oxidase-like, N-terminal domain"/>
    <property type="match status" value="1"/>
</dbReference>
<feature type="signal peptide" evidence="1">
    <location>
        <begin position="1"/>
        <end position="25"/>
    </location>
</feature>
<keyword evidence="1" id="KW-0732">Signal</keyword>
<keyword evidence="4" id="KW-1185">Reference proteome</keyword>
<protein>
    <recommendedName>
        <fullName evidence="2">Copper amine oxidase-like N-terminal domain-containing protein</fullName>
    </recommendedName>
</protein>
<organism evidence="3 4">
    <name type="scientific">Paenibacillus beijingensis</name>
    <dbReference type="NCBI Taxonomy" id="1126833"/>
    <lineage>
        <taxon>Bacteria</taxon>
        <taxon>Bacillati</taxon>
        <taxon>Bacillota</taxon>
        <taxon>Bacilli</taxon>
        <taxon>Bacillales</taxon>
        <taxon>Paenibacillaceae</taxon>
        <taxon>Paenibacillus</taxon>
    </lineage>
</organism>
<proteinExistence type="predicted"/>
<feature type="chain" id="PRO_5002296518" description="Copper amine oxidase-like N-terminal domain-containing protein" evidence="1">
    <location>
        <begin position="26"/>
        <end position="167"/>
    </location>
</feature>
<dbReference type="SUPFAM" id="SSF55383">
    <property type="entry name" value="Copper amine oxidase, domain N"/>
    <property type="match status" value="1"/>
</dbReference>
<name>A0A0D5NER0_9BACL</name>
<reference evidence="4" key="2">
    <citation type="submission" date="2015-03" db="EMBL/GenBank/DDBJ databases">
        <title>Genome sequence of Paenibacillus beijingensis strain DSM 24997T.</title>
        <authorList>
            <person name="Kwak Y."/>
            <person name="Shin J.-H."/>
        </authorList>
    </citation>
    <scope>NUCLEOTIDE SEQUENCE [LARGE SCALE GENOMIC DNA]</scope>
    <source>
        <strain evidence="4">DSM 24997</strain>
    </source>
</reference>
<dbReference type="Proteomes" id="UP000032633">
    <property type="component" value="Chromosome"/>
</dbReference>
<evidence type="ECO:0000313" key="3">
    <source>
        <dbReference type="EMBL" id="AJY73874.1"/>
    </source>
</evidence>
<feature type="domain" description="Copper amine oxidase-like N-terminal" evidence="2">
    <location>
        <begin position="71"/>
        <end position="156"/>
    </location>
</feature>
<dbReference type="InterPro" id="IPR012854">
    <property type="entry name" value="Cu_amine_oxidase-like_N"/>
</dbReference>
<evidence type="ECO:0000313" key="4">
    <source>
        <dbReference type="Proteomes" id="UP000032633"/>
    </source>
</evidence>
<dbReference type="InterPro" id="IPR036582">
    <property type="entry name" value="Mao_N_sf"/>
</dbReference>
<dbReference type="EMBL" id="CP011058">
    <property type="protein sequence ID" value="AJY73874.1"/>
    <property type="molecule type" value="Genomic_DNA"/>
</dbReference>